<name>A0A9X0ANB7_9HELO</name>
<dbReference type="EMBL" id="JAPEIS010000006">
    <property type="protein sequence ID" value="KAJ8065484.1"/>
    <property type="molecule type" value="Genomic_DNA"/>
</dbReference>
<sequence>MNPHSHWIQAIDTDTGRIIGAANWLLYKESPYTGEVKEPIVAVWWPEGEGRMYASNYLRQVEAHKERDYNRPHVYLNISFTVPS</sequence>
<proteinExistence type="predicted"/>
<gene>
    <name evidence="1" type="ORF">OCU04_006165</name>
</gene>
<organism evidence="1 2">
    <name type="scientific">Sclerotinia nivalis</name>
    <dbReference type="NCBI Taxonomy" id="352851"/>
    <lineage>
        <taxon>Eukaryota</taxon>
        <taxon>Fungi</taxon>
        <taxon>Dikarya</taxon>
        <taxon>Ascomycota</taxon>
        <taxon>Pezizomycotina</taxon>
        <taxon>Leotiomycetes</taxon>
        <taxon>Helotiales</taxon>
        <taxon>Sclerotiniaceae</taxon>
        <taxon>Sclerotinia</taxon>
    </lineage>
</organism>
<dbReference type="OrthoDB" id="4738875at2759"/>
<protein>
    <submittedName>
        <fullName evidence="1">Uncharacterized protein</fullName>
    </submittedName>
</protein>
<evidence type="ECO:0000313" key="2">
    <source>
        <dbReference type="Proteomes" id="UP001152300"/>
    </source>
</evidence>
<keyword evidence="2" id="KW-1185">Reference proteome</keyword>
<dbReference type="Proteomes" id="UP001152300">
    <property type="component" value="Unassembled WGS sequence"/>
</dbReference>
<evidence type="ECO:0000313" key="1">
    <source>
        <dbReference type="EMBL" id="KAJ8065484.1"/>
    </source>
</evidence>
<reference evidence="1" key="1">
    <citation type="submission" date="2022-11" db="EMBL/GenBank/DDBJ databases">
        <title>Genome Resource of Sclerotinia nivalis Strain SnTB1, a Plant Pathogen Isolated from American Ginseng.</title>
        <authorList>
            <person name="Fan S."/>
        </authorList>
    </citation>
    <scope>NUCLEOTIDE SEQUENCE</scope>
    <source>
        <strain evidence="1">SnTB1</strain>
    </source>
</reference>
<comment type="caution">
    <text evidence="1">The sequence shown here is derived from an EMBL/GenBank/DDBJ whole genome shotgun (WGS) entry which is preliminary data.</text>
</comment>
<dbReference type="AlphaFoldDB" id="A0A9X0ANB7"/>
<accession>A0A9X0ANB7</accession>